<gene>
    <name evidence="2 4" type="ORF">P152DRAFT_481382</name>
</gene>
<keyword evidence="3" id="KW-1185">Reference proteome</keyword>
<dbReference type="AlphaFoldDB" id="A0A6G1G5E0"/>
<feature type="signal peptide" evidence="1">
    <location>
        <begin position="1"/>
        <end position="18"/>
    </location>
</feature>
<dbReference type="EMBL" id="ML975155">
    <property type="protein sequence ID" value="KAF1813274.1"/>
    <property type="molecule type" value="Genomic_DNA"/>
</dbReference>
<protein>
    <submittedName>
        <fullName evidence="2 4">Uncharacterized protein</fullName>
    </submittedName>
</protein>
<dbReference type="GeneID" id="54422385"/>
<evidence type="ECO:0000256" key="1">
    <source>
        <dbReference type="SAM" id="SignalP"/>
    </source>
</evidence>
<keyword evidence="1" id="KW-0732">Signal</keyword>
<dbReference type="InterPro" id="IPR011692">
    <property type="entry name" value="Stress_up-reg_Nod19"/>
</dbReference>
<dbReference type="RefSeq" id="XP_033534905.1">
    <property type="nucleotide sequence ID" value="XM_033681815.1"/>
</dbReference>
<reference evidence="4" key="3">
    <citation type="submission" date="2025-04" db="UniProtKB">
        <authorList>
            <consortium name="RefSeq"/>
        </authorList>
    </citation>
    <scope>IDENTIFICATION</scope>
    <source>
        <strain evidence="4">CBS 781.70</strain>
    </source>
</reference>
<evidence type="ECO:0000313" key="2">
    <source>
        <dbReference type="EMBL" id="KAF1813274.1"/>
    </source>
</evidence>
<dbReference type="Proteomes" id="UP000504638">
    <property type="component" value="Unplaced"/>
</dbReference>
<accession>A0A6G1G5E0</accession>
<sequence length="349" mass="37278">MKSFLPLLSLAISASATAIPALEPRQTAAEVQSLPAKYFPDSQRVKIRYGPFQLPSSEQRSVIGESGTMSTIRTNLRKPCTDCGLTAAQAGLEYADGSPADVGTGAWLHHVVMLMSGTGKRDVVCPSGVLSMLGERFFSSGNERSPTMFGDVETQTLKAMYPIAAADRINMQVELMNMKPQEQTVYFTVEWEFLPKAATAGFKQTKALWMDVTNCGVSSVAPPANKQVFTLKSDAFTIPANGQMLGTAGHLHDGGVNVNVYLNDKVICDSQATYSTTTMGGMAMSDGHDGDAHIATMSGCTNIGPVKQGDKLRIEANYDLDKHAPMHNHGDSGGLAAVMGIAIMYIALD</sequence>
<dbReference type="OrthoDB" id="4142625at2759"/>
<reference evidence="2 4" key="1">
    <citation type="submission" date="2020-01" db="EMBL/GenBank/DDBJ databases">
        <authorList>
            <consortium name="DOE Joint Genome Institute"/>
            <person name="Haridas S."/>
            <person name="Albert R."/>
            <person name="Binder M."/>
            <person name="Bloem J."/>
            <person name="Labutti K."/>
            <person name="Salamov A."/>
            <person name="Andreopoulos B."/>
            <person name="Baker S.E."/>
            <person name="Barry K."/>
            <person name="Bills G."/>
            <person name="Bluhm B.H."/>
            <person name="Cannon C."/>
            <person name="Castanera R."/>
            <person name="Culley D.E."/>
            <person name="Daum C."/>
            <person name="Ezra D."/>
            <person name="Gonzalez J.B."/>
            <person name="Henrissat B."/>
            <person name="Kuo A."/>
            <person name="Liang C."/>
            <person name="Lipzen A."/>
            <person name="Lutzoni F."/>
            <person name="Magnuson J."/>
            <person name="Mondo S."/>
            <person name="Nolan M."/>
            <person name="Ohm R."/>
            <person name="Pangilinan J."/>
            <person name="Park H.-J."/>
            <person name="Ramirez L."/>
            <person name="Alfaro M."/>
            <person name="Sun H."/>
            <person name="Tritt A."/>
            <person name="Yoshinaga Y."/>
            <person name="Zwiers L.-H."/>
            <person name="Turgeon B.G."/>
            <person name="Goodwin S.B."/>
            <person name="Spatafora J.W."/>
            <person name="Crous P.W."/>
            <person name="Grigoriev I.V."/>
        </authorList>
    </citation>
    <scope>NUCLEOTIDE SEQUENCE</scope>
    <source>
        <strain evidence="2 4">CBS 781.70</strain>
    </source>
</reference>
<reference evidence="4" key="2">
    <citation type="submission" date="2020-04" db="EMBL/GenBank/DDBJ databases">
        <authorList>
            <consortium name="NCBI Genome Project"/>
        </authorList>
    </citation>
    <scope>NUCLEOTIDE SEQUENCE</scope>
    <source>
        <strain evidence="4">CBS 781.70</strain>
    </source>
</reference>
<name>A0A6G1G5E0_9PEZI</name>
<evidence type="ECO:0000313" key="4">
    <source>
        <dbReference type="RefSeq" id="XP_033534905.1"/>
    </source>
</evidence>
<feature type="chain" id="PRO_5044631832" evidence="1">
    <location>
        <begin position="19"/>
        <end position="349"/>
    </location>
</feature>
<evidence type="ECO:0000313" key="3">
    <source>
        <dbReference type="Proteomes" id="UP000504638"/>
    </source>
</evidence>
<dbReference type="Pfam" id="PF07712">
    <property type="entry name" value="SURNod19"/>
    <property type="match status" value="1"/>
</dbReference>
<organism evidence="2">
    <name type="scientific">Eremomyces bilateralis CBS 781.70</name>
    <dbReference type="NCBI Taxonomy" id="1392243"/>
    <lineage>
        <taxon>Eukaryota</taxon>
        <taxon>Fungi</taxon>
        <taxon>Dikarya</taxon>
        <taxon>Ascomycota</taxon>
        <taxon>Pezizomycotina</taxon>
        <taxon>Dothideomycetes</taxon>
        <taxon>Dothideomycetes incertae sedis</taxon>
        <taxon>Eremomycetales</taxon>
        <taxon>Eremomycetaceae</taxon>
        <taxon>Eremomyces</taxon>
    </lineage>
</organism>
<proteinExistence type="predicted"/>